<reference evidence="3 4" key="1">
    <citation type="submission" date="2019-06" db="EMBL/GenBank/DDBJ databases">
        <title>Sequencing the genomes of 1000 actinobacteria strains.</title>
        <authorList>
            <person name="Klenk H.-P."/>
        </authorList>
    </citation>
    <scope>NUCLEOTIDE SEQUENCE [LARGE SCALE GENOMIC DNA]</scope>
    <source>
        <strain evidence="3 4">DSM 41649</strain>
    </source>
</reference>
<accession>A0A561ERP5</accession>
<evidence type="ECO:0000256" key="1">
    <source>
        <dbReference type="SAM" id="MobiDB-lite"/>
    </source>
</evidence>
<comment type="caution">
    <text evidence="3">The sequence shown here is derived from an EMBL/GenBank/DDBJ whole genome shotgun (WGS) entry which is preliminary data.</text>
</comment>
<dbReference type="AlphaFoldDB" id="A0A561ERP5"/>
<sequence>MRGADGFDEQCGGGALEDESDRPGVQCAVDVLVQVEGGDDDHPERVRDSGAVSIEPPDQFGQLLRAACRGGRGGDVVGVAQQADHPAHRGKRFAAGLLDTGEGGVQILGPTPGHDPSGLRLDDHAGDVVGDYVMQLPYQGETFLLTNRLGGRAASVIQEAQAEPGTECEDPDLGLYSLLLTWATGPITTVLNNRFEPVLFASRNLAPLGCAAFSFVLGATLGLVLRRVVPAMAATLAIFAVLQIVVPALIRPHYQAPTRTSVPLTAELIGRLTKISTYGDIGGLRIPGGPWVVETGAILDSSGKEVGHTPWFQDCMDHSSLSELPVCLAKGNVHVEIAEQPADRYWTFQFLETAFFATLTSLLAALAFRRIRRHPA</sequence>
<proteinExistence type="predicted"/>
<keyword evidence="4" id="KW-1185">Reference proteome</keyword>
<evidence type="ECO:0000313" key="3">
    <source>
        <dbReference type="EMBL" id="TWE18285.1"/>
    </source>
</evidence>
<organism evidence="3 4">
    <name type="scientific">Kitasatospora atroaurantiaca</name>
    <dbReference type="NCBI Taxonomy" id="285545"/>
    <lineage>
        <taxon>Bacteria</taxon>
        <taxon>Bacillati</taxon>
        <taxon>Actinomycetota</taxon>
        <taxon>Actinomycetes</taxon>
        <taxon>Kitasatosporales</taxon>
        <taxon>Streptomycetaceae</taxon>
        <taxon>Kitasatospora</taxon>
    </lineage>
</organism>
<gene>
    <name evidence="3" type="ORF">FB465_3347</name>
</gene>
<dbReference type="EMBL" id="VIVR01000001">
    <property type="protein sequence ID" value="TWE18285.1"/>
    <property type="molecule type" value="Genomic_DNA"/>
</dbReference>
<name>A0A561ERP5_9ACTN</name>
<feature type="transmembrane region" description="Helical" evidence="2">
    <location>
        <begin position="232"/>
        <end position="250"/>
    </location>
</feature>
<keyword evidence="2" id="KW-1133">Transmembrane helix</keyword>
<protein>
    <submittedName>
        <fullName evidence="3">Uncharacterized protein</fullName>
    </submittedName>
</protein>
<keyword evidence="2" id="KW-0472">Membrane</keyword>
<feature type="transmembrane region" description="Helical" evidence="2">
    <location>
        <begin position="346"/>
        <end position="368"/>
    </location>
</feature>
<evidence type="ECO:0000313" key="4">
    <source>
        <dbReference type="Proteomes" id="UP000318416"/>
    </source>
</evidence>
<evidence type="ECO:0000256" key="2">
    <source>
        <dbReference type="SAM" id="Phobius"/>
    </source>
</evidence>
<dbReference type="Proteomes" id="UP000318416">
    <property type="component" value="Unassembled WGS sequence"/>
</dbReference>
<keyword evidence="2" id="KW-0812">Transmembrane</keyword>
<feature type="region of interest" description="Disordered" evidence="1">
    <location>
        <begin position="1"/>
        <end position="23"/>
    </location>
</feature>
<feature type="transmembrane region" description="Helical" evidence="2">
    <location>
        <begin position="205"/>
        <end position="225"/>
    </location>
</feature>